<accession>A0A0B1PC72</accession>
<dbReference type="InterPro" id="IPR036397">
    <property type="entry name" value="RNaseH_sf"/>
</dbReference>
<sequence>MAQNYPIITQGQALQSIREIEDAEAFAALQGIKAAITLSTIRFSKDLWIFTDNEGIAKRFLTKTLTLTSQSVYLEALKFTKKWKTRARLPHISEGKIKKYWVPSHAGISVDLLADSEAKRGAAMLFSDQHQKHSLASLQKMAISSDKTFKR</sequence>
<dbReference type="Gene3D" id="3.30.420.10">
    <property type="entry name" value="Ribonuclease H-like superfamily/Ribonuclease H"/>
    <property type="match status" value="1"/>
</dbReference>
<dbReference type="InterPro" id="IPR012337">
    <property type="entry name" value="RNaseH-like_sf"/>
</dbReference>
<dbReference type="GO" id="GO:0003676">
    <property type="term" value="F:nucleic acid binding"/>
    <property type="evidence" value="ECO:0007669"/>
    <property type="project" value="InterPro"/>
</dbReference>
<dbReference type="Proteomes" id="UP000030854">
    <property type="component" value="Unassembled WGS sequence"/>
</dbReference>
<dbReference type="SUPFAM" id="SSF53098">
    <property type="entry name" value="Ribonuclease H-like"/>
    <property type="match status" value="1"/>
</dbReference>
<name>A0A0B1PC72_UNCNE</name>
<reference evidence="1 2" key="1">
    <citation type="journal article" date="2014" name="BMC Genomics">
        <title>Adaptive genomic structural variation in the grape powdery mildew pathogen, Erysiphe necator.</title>
        <authorList>
            <person name="Jones L."/>
            <person name="Riaz S."/>
            <person name="Morales-Cruz A."/>
            <person name="Amrine K.C."/>
            <person name="McGuire B."/>
            <person name="Gubler W.D."/>
            <person name="Walker M.A."/>
            <person name="Cantu D."/>
        </authorList>
    </citation>
    <scope>NUCLEOTIDE SEQUENCE [LARGE SCALE GENOMIC DNA]</scope>
    <source>
        <strain evidence="2">c</strain>
    </source>
</reference>
<organism evidence="1 2">
    <name type="scientific">Uncinula necator</name>
    <name type="common">Grape powdery mildew</name>
    <dbReference type="NCBI Taxonomy" id="52586"/>
    <lineage>
        <taxon>Eukaryota</taxon>
        <taxon>Fungi</taxon>
        <taxon>Dikarya</taxon>
        <taxon>Ascomycota</taxon>
        <taxon>Pezizomycotina</taxon>
        <taxon>Leotiomycetes</taxon>
        <taxon>Erysiphales</taxon>
        <taxon>Erysiphaceae</taxon>
        <taxon>Erysiphe</taxon>
    </lineage>
</organism>
<dbReference type="OMA" id="PHISEGK"/>
<evidence type="ECO:0000313" key="2">
    <source>
        <dbReference type="Proteomes" id="UP000030854"/>
    </source>
</evidence>
<protein>
    <submittedName>
        <fullName evidence="1">Uncharacterized protein</fullName>
    </submittedName>
</protein>
<dbReference type="AlphaFoldDB" id="A0A0B1PC72"/>
<comment type="caution">
    <text evidence="1">The sequence shown here is derived from an EMBL/GenBank/DDBJ whole genome shotgun (WGS) entry which is preliminary data.</text>
</comment>
<gene>
    <name evidence="1" type="ORF">EV44_g4298</name>
</gene>
<dbReference type="EMBL" id="JNVN01000979">
    <property type="protein sequence ID" value="KHJ34249.1"/>
    <property type="molecule type" value="Genomic_DNA"/>
</dbReference>
<dbReference type="HOGENOM" id="CLU_1732841_0_0_1"/>
<proteinExistence type="predicted"/>
<keyword evidence="2" id="KW-1185">Reference proteome</keyword>
<evidence type="ECO:0000313" key="1">
    <source>
        <dbReference type="EMBL" id="KHJ34249.1"/>
    </source>
</evidence>